<dbReference type="GO" id="GO:0005524">
    <property type="term" value="F:ATP binding"/>
    <property type="evidence" value="ECO:0007669"/>
    <property type="project" value="UniProtKB-UniRule"/>
</dbReference>
<evidence type="ECO:0000256" key="7">
    <source>
        <dbReference type="ARBA" id="ARBA00022741"/>
    </source>
</evidence>
<dbReference type="AlphaFoldDB" id="A0AAU9K1R9"/>
<dbReference type="Gene3D" id="3.30.1110.10">
    <property type="match status" value="1"/>
</dbReference>
<dbReference type="GO" id="GO:0044209">
    <property type="term" value="P:AMP salvage"/>
    <property type="evidence" value="ECO:0007669"/>
    <property type="project" value="UniProtKB-UniRule"/>
</dbReference>
<dbReference type="GO" id="GO:0005634">
    <property type="term" value="C:nucleus"/>
    <property type="evidence" value="ECO:0007669"/>
    <property type="project" value="TreeGrafter"/>
</dbReference>
<comment type="caution">
    <text evidence="16">The sequence shown here is derived from an EMBL/GenBank/DDBJ whole genome shotgun (WGS) entry which is preliminary data.</text>
</comment>
<evidence type="ECO:0000256" key="6">
    <source>
        <dbReference type="ARBA" id="ARBA00022726"/>
    </source>
</evidence>
<evidence type="ECO:0000259" key="15">
    <source>
        <dbReference type="Pfam" id="PF00294"/>
    </source>
</evidence>
<evidence type="ECO:0000256" key="2">
    <source>
        <dbReference type="ARBA" id="ARBA00004801"/>
    </source>
</evidence>
<accession>A0AAU9K1R9</accession>
<feature type="domain" description="Carbohydrate kinase PfkB" evidence="15">
    <location>
        <begin position="31"/>
        <end position="335"/>
    </location>
</feature>
<evidence type="ECO:0000256" key="4">
    <source>
        <dbReference type="ARBA" id="ARBA00012119"/>
    </source>
</evidence>
<dbReference type="GO" id="GO:0005829">
    <property type="term" value="C:cytosol"/>
    <property type="evidence" value="ECO:0007669"/>
    <property type="project" value="TreeGrafter"/>
</dbReference>
<proteinExistence type="inferred from homology"/>
<dbReference type="EC" id="2.7.1.20" evidence="4 14"/>
<keyword evidence="6 14" id="KW-0660">Purine salvage</keyword>
<evidence type="ECO:0000256" key="10">
    <source>
        <dbReference type="ARBA" id="ARBA00022842"/>
    </source>
</evidence>
<name>A0AAU9K1R9_9CILI</name>
<sequence>MAAHHSLVGLGSPLLDISAEVTAEYMQRYGVLPNNAILAEEKHMPMYKELVDNYNCDFIAGGASQNTIRSCQWMSQTPGLTAFLGCIGNDENGQRLSQAAAKDGVTTYYKIDNATPTGTCAVLLHEKERSLIANLGAANNFDIDHLRANWSLLENARIAYTEGFFVVPATPSLVEVSRYMATNGKIFAMNLSAMFVIEFFKDQMMQLFENSEYVFGNEVEAEKFSQVHGFDTTNFETIALRMAALPKVFERTRTVVITRGKDPTVVAVGDQVYTFEVPRIEEEKIIDTNGAGDSFVGGFLSELLKGSELRRCVAAGNYCAGEVIQQSGCVFPPVPTFNYS</sequence>
<dbReference type="EMBL" id="CAJZBQ010000056">
    <property type="protein sequence ID" value="CAG9333002.1"/>
    <property type="molecule type" value="Genomic_DNA"/>
</dbReference>
<comment type="similarity">
    <text evidence="3 14">Belongs to the carbohydrate kinase PfkB family.</text>
</comment>
<organism evidence="16 17">
    <name type="scientific">Blepharisma stoltei</name>
    <dbReference type="NCBI Taxonomy" id="1481888"/>
    <lineage>
        <taxon>Eukaryota</taxon>
        <taxon>Sar</taxon>
        <taxon>Alveolata</taxon>
        <taxon>Ciliophora</taxon>
        <taxon>Postciliodesmatophora</taxon>
        <taxon>Heterotrichea</taxon>
        <taxon>Heterotrichida</taxon>
        <taxon>Blepharismidae</taxon>
        <taxon>Blepharisma</taxon>
    </lineage>
</organism>
<evidence type="ECO:0000256" key="5">
    <source>
        <dbReference type="ARBA" id="ARBA00022679"/>
    </source>
</evidence>
<evidence type="ECO:0000256" key="3">
    <source>
        <dbReference type="ARBA" id="ARBA00010688"/>
    </source>
</evidence>
<dbReference type="GO" id="GO:0004001">
    <property type="term" value="F:adenosine kinase activity"/>
    <property type="evidence" value="ECO:0007669"/>
    <property type="project" value="UniProtKB-UniRule"/>
</dbReference>
<evidence type="ECO:0000256" key="1">
    <source>
        <dbReference type="ARBA" id="ARBA00001946"/>
    </source>
</evidence>
<keyword evidence="8 14" id="KW-0418">Kinase</keyword>
<evidence type="ECO:0000313" key="17">
    <source>
        <dbReference type="Proteomes" id="UP001162131"/>
    </source>
</evidence>
<evidence type="ECO:0000256" key="11">
    <source>
        <dbReference type="ARBA" id="ARBA00051362"/>
    </source>
</evidence>
<dbReference type="GO" id="GO:0006144">
    <property type="term" value="P:purine nucleobase metabolic process"/>
    <property type="evidence" value="ECO:0007669"/>
    <property type="project" value="TreeGrafter"/>
</dbReference>
<keyword evidence="5 14" id="KW-0808">Transferase</keyword>
<dbReference type="InterPro" id="IPR001805">
    <property type="entry name" value="Adenokinase"/>
</dbReference>
<protein>
    <recommendedName>
        <fullName evidence="12 14">Adenosine kinase</fullName>
        <shortName evidence="14">AK</shortName>
        <ecNumber evidence="4 14">2.7.1.20</ecNumber>
    </recommendedName>
    <alternativeName>
        <fullName evidence="14">Adenosine 5'-phosphotransferase</fullName>
    </alternativeName>
</protein>
<evidence type="ECO:0000256" key="13">
    <source>
        <dbReference type="PIRSR" id="PIRSR601805-1"/>
    </source>
</evidence>
<feature type="active site" description="Proton acceptor" evidence="13">
    <location>
        <position position="293"/>
    </location>
</feature>
<dbReference type="SUPFAM" id="SSF53613">
    <property type="entry name" value="Ribokinase-like"/>
    <property type="match status" value="1"/>
</dbReference>
<reference evidence="16" key="1">
    <citation type="submission" date="2021-09" db="EMBL/GenBank/DDBJ databases">
        <authorList>
            <consortium name="AG Swart"/>
            <person name="Singh M."/>
            <person name="Singh A."/>
            <person name="Seah K."/>
            <person name="Emmerich C."/>
        </authorList>
    </citation>
    <scope>NUCLEOTIDE SEQUENCE</scope>
    <source>
        <strain evidence="16">ATCC30299</strain>
    </source>
</reference>
<dbReference type="Gene3D" id="3.40.1190.20">
    <property type="match status" value="1"/>
</dbReference>
<keyword evidence="7 14" id="KW-0547">Nucleotide-binding</keyword>
<dbReference type="PANTHER" id="PTHR45769:SF3">
    <property type="entry name" value="ADENOSINE KINASE"/>
    <property type="match status" value="1"/>
</dbReference>
<gene>
    <name evidence="16" type="ORF">BSTOLATCC_MIC57823</name>
</gene>
<dbReference type="Pfam" id="PF00294">
    <property type="entry name" value="PfkB"/>
    <property type="match status" value="1"/>
</dbReference>
<dbReference type="InterPro" id="IPR002173">
    <property type="entry name" value="Carboh/pur_kinase_PfkB_CS"/>
</dbReference>
<dbReference type="PRINTS" id="PR00989">
    <property type="entry name" value="ADENOKINASE"/>
</dbReference>
<dbReference type="FunFam" id="3.40.1190.20:FF:000076">
    <property type="entry name" value="Adenosine kinase"/>
    <property type="match status" value="1"/>
</dbReference>
<dbReference type="InterPro" id="IPR029056">
    <property type="entry name" value="Ribokinase-like"/>
</dbReference>
<dbReference type="Proteomes" id="UP001162131">
    <property type="component" value="Unassembled WGS sequence"/>
</dbReference>
<dbReference type="PROSITE" id="PS00584">
    <property type="entry name" value="PFKB_KINASES_2"/>
    <property type="match status" value="1"/>
</dbReference>
<evidence type="ECO:0000256" key="9">
    <source>
        <dbReference type="ARBA" id="ARBA00022840"/>
    </source>
</evidence>
<evidence type="ECO:0000256" key="12">
    <source>
        <dbReference type="ARBA" id="ARBA00068771"/>
    </source>
</evidence>
<comment type="pathway">
    <text evidence="2 14">Purine metabolism; AMP biosynthesis via salvage pathway; AMP from adenosine: step 1/1.</text>
</comment>
<dbReference type="PANTHER" id="PTHR45769">
    <property type="entry name" value="ADENOSINE KINASE"/>
    <property type="match status" value="1"/>
</dbReference>
<dbReference type="GO" id="GO:0006166">
    <property type="term" value="P:purine ribonucleoside salvage"/>
    <property type="evidence" value="ECO:0007669"/>
    <property type="project" value="UniProtKB-KW"/>
</dbReference>
<evidence type="ECO:0000313" key="16">
    <source>
        <dbReference type="EMBL" id="CAG9333002.1"/>
    </source>
</evidence>
<dbReference type="InterPro" id="IPR011611">
    <property type="entry name" value="PfkB_dom"/>
</dbReference>
<comment type="function">
    <text evidence="14">ATP dependent phosphorylation of adenosine and other related nucleoside analogs to monophosphate derivatives.</text>
</comment>
<comment type="cofactor">
    <cofactor evidence="1 14">
        <name>Mg(2+)</name>
        <dbReference type="ChEBI" id="CHEBI:18420"/>
    </cofactor>
</comment>
<keyword evidence="9 14" id="KW-0067">ATP-binding</keyword>
<evidence type="ECO:0000256" key="14">
    <source>
        <dbReference type="RuleBase" id="RU368116"/>
    </source>
</evidence>
<comment type="catalytic activity">
    <reaction evidence="11 14">
        <text>adenosine + ATP = AMP + ADP + H(+)</text>
        <dbReference type="Rhea" id="RHEA:20824"/>
        <dbReference type="ChEBI" id="CHEBI:15378"/>
        <dbReference type="ChEBI" id="CHEBI:16335"/>
        <dbReference type="ChEBI" id="CHEBI:30616"/>
        <dbReference type="ChEBI" id="CHEBI:456215"/>
        <dbReference type="ChEBI" id="CHEBI:456216"/>
        <dbReference type="EC" id="2.7.1.20"/>
    </reaction>
</comment>
<dbReference type="CDD" id="cd01168">
    <property type="entry name" value="adenosine_kinase"/>
    <property type="match status" value="1"/>
</dbReference>
<keyword evidence="10 14" id="KW-0460">Magnesium</keyword>
<evidence type="ECO:0000256" key="8">
    <source>
        <dbReference type="ARBA" id="ARBA00022777"/>
    </source>
</evidence>
<keyword evidence="17" id="KW-1185">Reference proteome</keyword>